<name>A0A328EAQ7_9ASTE</name>
<proteinExistence type="predicted"/>
<keyword evidence="4" id="KW-1185">Reference proteome</keyword>
<dbReference type="EMBL" id="NQVE01000018">
    <property type="protein sequence ID" value="RAL53653.1"/>
    <property type="molecule type" value="Genomic_DNA"/>
</dbReference>
<evidence type="ECO:0000259" key="2">
    <source>
        <dbReference type="PROSITE" id="PS50090"/>
    </source>
</evidence>
<dbReference type="InterPro" id="IPR001005">
    <property type="entry name" value="SANT/Myb"/>
</dbReference>
<dbReference type="Gene3D" id="1.10.10.60">
    <property type="entry name" value="Homeodomain-like"/>
    <property type="match status" value="1"/>
</dbReference>
<dbReference type="PANTHER" id="PTHR33492:SF4">
    <property type="entry name" value="OS02G0174300 PROTEIN"/>
    <property type="match status" value="1"/>
</dbReference>
<feature type="compositionally biased region" description="Basic and acidic residues" evidence="1">
    <location>
        <begin position="156"/>
        <end position="165"/>
    </location>
</feature>
<dbReference type="PANTHER" id="PTHR33492">
    <property type="entry name" value="OSJNBA0043A12.37 PROTEIN-RELATED"/>
    <property type="match status" value="1"/>
</dbReference>
<dbReference type="Pfam" id="PF13837">
    <property type="entry name" value="Myb_DNA-bind_4"/>
    <property type="match status" value="1"/>
</dbReference>
<reference evidence="3 4" key="1">
    <citation type="submission" date="2018-06" db="EMBL/GenBank/DDBJ databases">
        <title>The Genome of Cuscuta australis (Dodder) Provides Insight into the Evolution of Plant Parasitism.</title>
        <authorList>
            <person name="Liu H."/>
        </authorList>
    </citation>
    <scope>NUCLEOTIDE SEQUENCE [LARGE SCALE GENOMIC DNA]</scope>
    <source>
        <strain evidence="4">cv. Yunnan</strain>
        <tissue evidence="3">Vines</tissue>
    </source>
</reference>
<feature type="compositionally biased region" description="Acidic residues" evidence="1">
    <location>
        <begin position="129"/>
        <end position="140"/>
    </location>
</feature>
<evidence type="ECO:0000313" key="3">
    <source>
        <dbReference type="EMBL" id="RAL53653.1"/>
    </source>
</evidence>
<dbReference type="InterPro" id="IPR044822">
    <property type="entry name" value="Myb_DNA-bind_4"/>
</dbReference>
<dbReference type="PROSITE" id="PS50090">
    <property type="entry name" value="MYB_LIKE"/>
    <property type="match status" value="1"/>
</dbReference>
<protein>
    <recommendedName>
        <fullName evidence="2">Myb-like domain-containing protein</fullName>
    </recommendedName>
</protein>
<evidence type="ECO:0000256" key="1">
    <source>
        <dbReference type="SAM" id="MobiDB-lite"/>
    </source>
</evidence>
<feature type="domain" description="Myb-like" evidence="2">
    <location>
        <begin position="16"/>
        <end position="72"/>
    </location>
</feature>
<feature type="region of interest" description="Disordered" evidence="1">
    <location>
        <begin position="123"/>
        <end position="169"/>
    </location>
</feature>
<comment type="caution">
    <text evidence="3">The sequence shown here is derived from an EMBL/GenBank/DDBJ whole genome shotgun (WGS) entry which is preliminary data.</text>
</comment>
<gene>
    <name evidence="3" type="ORF">DM860_012268</name>
</gene>
<dbReference type="AlphaFoldDB" id="A0A328EAQ7"/>
<dbReference type="Proteomes" id="UP000249390">
    <property type="component" value="Unassembled WGS sequence"/>
</dbReference>
<accession>A0A328EAQ7</accession>
<sequence length="284" mass="31846">MERGSRRTRSQAAPDWTAQESLTLVNEVIAVEAECGGTMSSFQKWQLTVAHCNALDVNRSMNQCKRKWDSLLDDYRKAKEWESQYGTVSFDDERRRDLGLPGDFCLELFEAIDAYVKKIQGKEASGVDTDPDSDPEDQFDDSIFLESGSKKQRRRSNNENHRAEETALPGIGLDEKLELPKIQQETNCEPSLLVLDGKAKSPEYRDENMEVAEQSPCEGEKGMAALLTLHKNAQLINAVVEGELKYAAADHTDLVRLQADQLIDCLGTISETLGQLCELVQQCK</sequence>
<evidence type="ECO:0000313" key="4">
    <source>
        <dbReference type="Proteomes" id="UP000249390"/>
    </source>
</evidence>
<organism evidence="3 4">
    <name type="scientific">Cuscuta australis</name>
    <dbReference type="NCBI Taxonomy" id="267555"/>
    <lineage>
        <taxon>Eukaryota</taxon>
        <taxon>Viridiplantae</taxon>
        <taxon>Streptophyta</taxon>
        <taxon>Embryophyta</taxon>
        <taxon>Tracheophyta</taxon>
        <taxon>Spermatophyta</taxon>
        <taxon>Magnoliopsida</taxon>
        <taxon>eudicotyledons</taxon>
        <taxon>Gunneridae</taxon>
        <taxon>Pentapetalae</taxon>
        <taxon>asterids</taxon>
        <taxon>lamiids</taxon>
        <taxon>Solanales</taxon>
        <taxon>Convolvulaceae</taxon>
        <taxon>Cuscuteae</taxon>
        <taxon>Cuscuta</taxon>
        <taxon>Cuscuta subgen. Grammica</taxon>
        <taxon>Cuscuta sect. Cleistogrammica</taxon>
    </lineage>
</organism>